<keyword evidence="3" id="KW-0238">DNA-binding</keyword>
<keyword evidence="7" id="KW-1185">Reference proteome</keyword>
<name>A0A916QHI1_9LACO</name>
<organism evidence="6 7">
    <name type="scientific">Lactobacillus corticis</name>
    <dbReference type="NCBI Taxonomy" id="2201249"/>
    <lineage>
        <taxon>Bacteria</taxon>
        <taxon>Bacillati</taxon>
        <taxon>Bacillota</taxon>
        <taxon>Bacilli</taxon>
        <taxon>Lactobacillales</taxon>
        <taxon>Lactobacillaceae</taxon>
        <taxon>Lactobacillus</taxon>
    </lineage>
</organism>
<dbReference type="Gene3D" id="1.10.10.10">
    <property type="entry name" value="Winged helix-like DNA-binding domain superfamily/Winged helix DNA-binding domain"/>
    <property type="match status" value="1"/>
</dbReference>
<evidence type="ECO:0000256" key="1">
    <source>
        <dbReference type="ARBA" id="ARBA00010466"/>
    </source>
</evidence>
<proteinExistence type="inferred from homology"/>
<dbReference type="GO" id="GO:0003677">
    <property type="term" value="F:DNA binding"/>
    <property type="evidence" value="ECO:0007669"/>
    <property type="project" value="UniProtKB-KW"/>
</dbReference>
<protein>
    <submittedName>
        <fullName evidence="6">Citrate lyase regulator</fullName>
    </submittedName>
</protein>
<dbReference type="EMBL" id="BMAY01000005">
    <property type="protein sequence ID" value="GFZ27069.1"/>
    <property type="molecule type" value="Genomic_DNA"/>
</dbReference>
<dbReference type="InterPro" id="IPR036388">
    <property type="entry name" value="WH-like_DNA-bd_sf"/>
</dbReference>
<dbReference type="PANTHER" id="PTHR34294:SF1">
    <property type="entry name" value="TRANSCRIPTIONAL REGULATOR LSRR"/>
    <property type="match status" value="1"/>
</dbReference>
<evidence type="ECO:0000256" key="4">
    <source>
        <dbReference type="ARBA" id="ARBA00023163"/>
    </source>
</evidence>
<sequence>MAQLTDDQLASIAQDYYFSKLNIAEISQKYDLSRYLIAKALEDAQAKGIVEINIRQNAKRDTALETQLLQKFHLTEAAVLKTGDDVQQDMDLIPEFAAKEIQTYLKNVTNVGVTWGSLMMTIIKNFAPEERPDLTFVQMIGQGINAHKRKNPLVQSAADRFNAQSRALPAPIYVLNPETLRALEKEPFYERISSYYDKLDLLFTSLGTFKSYHTNEFLKDYYESTMFKNIPQEKIAGMIFGRPYDINGNFFPGFDDNICGMNLDQIRSVPIRFGIVRNRFKSEALLGALRSGIITHLVTSDRIAMRVMTSAKE</sequence>
<evidence type="ECO:0000259" key="5">
    <source>
        <dbReference type="Pfam" id="PF04198"/>
    </source>
</evidence>
<gene>
    <name evidence="6" type="primary">citR_2</name>
    <name evidence="6" type="ORF">LCB40_09490</name>
</gene>
<accession>A0A916QHI1</accession>
<comment type="caution">
    <text evidence="6">The sequence shown here is derived from an EMBL/GenBank/DDBJ whole genome shotgun (WGS) entry which is preliminary data.</text>
</comment>
<dbReference type="InterPro" id="IPR037171">
    <property type="entry name" value="NagB/RpiA_transferase-like"/>
</dbReference>
<dbReference type="GO" id="GO:0030246">
    <property type="term" value="F:carbohydrate binding"/>
    <property type="evidence" value="ECO:0007669"/>
    <property type="project" value="InterPro"/>
</dbReference>
<evidence type="ECO:0000256" key="3">
    <source>
        <dbReference type="ARBA" id="ARBA00023125"/>
    </source>
</evidence>
<evidence type="ECO:0000313" key="6">
    <source>
        <dbReference type="EMBL" id="GFZ27069.1"/>
    </source>
</evidence>
<dbReference type="AlphaFoldDB" id="A0A916QHI1"/>
<dbReference type="PANTHER" id="PTHR34294">
    <property type="entry name" value="TRANSCRIPTIONAL REGULATOR-RELATED"/>
    <property type="match status" value="1"/>
</dbReference>
<dbReference type="Gene3D" id="3.40.50.1360">
    <property type="match status" value="1"/>
</dbReference>
<comment type="similarity">
    <text evidence="1">Belongs to the SorC transcriptional regulatory family.</text>
</comment>
<dbReference type="RefSeq" id="WP_212780760.1">
    <property type="nucleotide sequence ID" value="NZ_BMAY01000005.1"/>
</dbReference>
<dbReference type="Pfam" id="PF04198">
    <property type="entry name" value="Sugar-bind"/>
    <property type="match status" value="1"/>
</dbReference>
<keyword evidence="2" id="KW-0805">Transcription regulation</keyword>
<dbReference type="Proteomes" id="UP000677218">
    <property type="component" value="Unassembled WGS sequence"/>
</dbReference>
<evidence type="ECO:0000313" key="7">
    <source>
        <dbReference type="Proteomes" id="UP000677218"/>
    </source>
</evidence>
<feature type="domain" description="Sugar-binding" evidence="5">
    <location>
        <begin position="58"/>
        <end position="308"/>
    </location>
</feature>
<keyword evidence="4" id="KW-0804">Transcription</keyword>
<evidence type="ECO:0000256" key="2">
    <source>
        <dbReference type="ARBA" id="ARBA00023015"/>
    </source>
</evidence>
<dbReference type="InterPro" id="IPR051054">
    <property type="entry name" value="SorC_transcr_regulators"/>
</dbReference>
<dbReference type="InterPro" id="IPR007324">
    <property type="entry name" value="Sugar-bd_dom_put"/>
</dbReference>
<reference evidence="6" key="1">
    <citation type="submission" date="2020-08" db="EMBL/GenBank/DDBJ databases">
        <title>Taxonomic study for Lactobacillus species isolated from hardwood bark.</title>
        <authorList>
            <person name="Tohno M."/>
            <person name="Tanizawa Y."/>
        </authorList>
    </citation>
    <scope>NUCLEOTIDE SEQUENCE</scope>
    <source>
        <strain evidence="6">B40</strain>
    </source>
</reference>
<keyword evidence="6" id="KW-0456">Lyase</keyword>
<dbReference type="SUPFAM" id="SSF100950">
    <property type="entry name" value="NagB/RpiA/CoA transferase-like"/>
    <property type="match status" value="1"/>
</dbReference>
<dbReference type="GO" id="GO:0016829">
    <property type="term" value="F:lyase activity"/>
    <property type="evidence" value="ECO:0007669"/>
    <property type="project" value="UniProtKB-KW"/>
</dbReference>